<feature type="domain" description="RING-type" evidence="11">
    <location>
        <begin position="1079"/>
        <end position="1202"/>
    </location>
</feature>
<feature type="compositionally biased region" description="Polar residues" evidence="8">
    <location>
        <begin position="96"/>
        <end position="112"/>
    </location>
</feature>
<dbReference type="GO" id="GO:0003676">
    <property type="term" value="F:nucleic acid binding"/>
    <property type="evidence" value="ECO:0007669"/>
    <property type="project" value="InterPro"/>
</dbReference>
<dbReference type="InterPro" id="IPR044066">
    <property type="entry name" value="TRIAD_supradom"/>
</dbReference>
<dbReference type="GO" id="GO:0016567">
    <property type="term" value="P:protein ubiquitination"/>
    <property type="evidence" value="ECO:0007669"/>
    <property type="project" value="InterPro"/>
</dbReference>
<dbReference type="SUPFAM" id="SSF57850">
    <property type="entry name" value="RING/U-box"/>
    <property type="match status" value="1"/>
</dbReference>
<dbReference type="InterPro" id="IPR036855">
    <property type="entry name" value="Znf_CCCH_sf"/>
</dbReference>
<evidence type="ECO:0000259" key="10">
    <source>
        <dbReference type="PROSITE" id="PS50103"/>
    </source>
</evidence>
<dbReference type="InterPro" id="IPR031127">
    <property type="entry name" value="E3_UB_ligase_RBR"/>
</dbReference>
<keyword evidence="2 7" id="KW-0479">Metal-binding</keyword>
<dbReference type="EMBL" id="MU151054">
    <property type="protein sequence ID" value="KAF9454411.1"/>
    <property type="molecule type" value="Genomic_DNA"/>
</dbReference>
<feature type="compositionally biased region" description="Polar residues" evidence="8">
    <location>
        <begin position="120"/>
        <end position="129"/>
    </location>
</feature>
<evidence type="ECO:0000313" key="13">
    <source>
        <dbReference type="Proteomes" id="UP000807342"/>
    </source>
</evidence>
<gene>
    <name evidence="12" type="ORF">P691DRAFT_770609</name>
</gene>
<dbReference type="InterPro" id="IPR013083">
    <property type="entry name" value="Znf_RING/FYVE/PHD"/>
</dbReference>
<reference evidence="12" key="1">
    <citation type="submission" date="2020-11" db="EMBL/GenBank/DDBJ databases">
        <authorList>
            <consortium name="DOE Joint Genome Institute"/>
            <person name="Ahrendt S."/>
            <person name="Riley R."/>
            <person name="Andreopoulos W."/>
            <person name="Labutti K."/>
            <person name="Pangilinan J."/>
            <person name="Ruiz-Duenas F.J."/>
            <person name="Barrasa J.M."/>
            <person name="Sanchez-Garcia M."/>
            <person name="Camarero S."/>
            <person name="Miyauchi S."/>
            <person name="Serrano A."/>
            <person name="Linde D."/>
            <person name="Babiker R."/>
            <person name="Drula E."/>
            <person name="Ayuso-Fernandez I."/>
            <person name="Pacheco R."/>
            <person name="Padilla G."/>
            <person name="Ferreira P."/>
            <person name="Barriuso J."/>
            <person name="Kellner H."/>
            <person name="Castanera R."/>
            <person name="Alfaro M."/>
            <person name="Ramirez L."/>
            <person name="Pisabarro A.G."/>
            <person name="Kuo A."/>
            <person name="Tritt A."/>
            <person name="Lipzen A."/>
            <person name="He G."/>
            <person name="Yan M."/>
            <person name="Ng V."/>
            <person name="Cullen D."/>
            <person name="Martin F."/>
            <person name="Rosso M.-N."/>
            <person name="Henrissat B."/>
            <person name="Hibbett D."/>
            <person name="Martinez A.T."/>
            <person name="Grigoriev I.V."/>
        </authorList>
    </citation>
    <scope>NUCLEOTIDE SEQUENCE</scope>
    <source>
        <strain evidence="12">MF-IS2</strain>
    </source>
</reference>
<dbReference type="Pfam" id="PF00097">
    <property type="entry name" value="zf-C3HC4"/>
    <property type="match status" value="1"/>
</dbReference>
<keyword evidence="1" id="KW-0808">Transferase</keyword>
<evidence type="ECO:0000256" key="8">
    <source>
        <dbReference type="SAM" id="MobiDB-lite"/>
    </source>
</evidence>
<dbReference type="Gene3D" id="3.30.40.10">
    <property type="entry name" value="Zinc/RING finger domain, C3HC4 (zinc finger)"/>
    <property type="match status" value="1"/>
</dbReference>
<feature type="domain" description="RING-type" evidence="9">
    <location>
        <begin position="1083"/>
        <end position="1124"/>
    </location>
</feature>
<feature type="region of interest" description="Disordered" evidence="8">
    <location>
        <begin position="96"/>
        <end position="163"/>
    </location>
</feature>
<evidence type="ECO:0000256" key="7">
    <source>
        <dbReference type="PROSITE-ProRule" id="PRU00723"/>
    </source>
</evidence>
<feature type="compositionally biased region" description="Polar residues" evidence="8">
    <location>
        <begin position="43"/>
        <end position="58"/>
    </location>
</feature>
<protein>
    <submittedName>
        <fullName evidence="12">Uncharacterized protein</fullName>
    </submittedName>
</protein>
<evidence type="ECO:0000256" key="3">
    <source>
        <dbReference type="ARBA" id="ARBA00022737"/>
    </source>
</evidence>
<feature type="compositionally biased region" description="Low complexity" evidence="8">
    <location>
        <begin position="149"/>
        <end position="160"/>
    </location>
</feature>
<proteinExistence type="predicted"/>
<keyword evidence="3" id="KW-0677">Repeat</keyword>
<keyword evidence="4 7" id="KW-0863">Zinc-finger</keyword>
<feature type="region of interest" description="Disordered" evidence="8">
    <location>
        <begin position="1"/>
        <end position="58"/>
    </location>
</feature>
<evidence type="ECO:0000256" key="6">
    <source>
        <dbReference type="ARBA" id="ARBA00022833"/>
    </source>
</evidence>
<dbReference type="SUPFAM" id="SSF90229">
    <property type="entry name" value="CCCH zinc finger"/>
    <property type="match status" value="1"/>
</dbReference>
<dbReference type="OrthoDB" id="1431934at2759"/>
<dbReference type="InterPro" id="IPR017907">
    <property type="entry name" value="Znf_RING_CS"/>
</dbReference>
<dbReference type="AlphaFoldDB" id="A0A9P5XS68"/>
<dbReference type="PROSITE" id="PS51873">
    <property type="entry name" value="TRIAD"/>
    <property type="match status" value="1"/>
</dbReference>
<feature type="compositionally biased region" description="Basic and acidic residues" evidence="8">
    <location>
        <begin position="301"/>
        <end position="433"/>
    </location>
</feature>
<feature type="compositionally biased region" description="Polar residues" evidence="8">
    <location>
        <begin position="1"/>
        <end position="26"/>
    </location>
</feature>
<feature type="compositionally biased region" description="Basic and acidic residues" evidence="8">
    <location>
        <begin position="440"/>
        <end position="476"/>
    </location>
</feature>
<dbReference type="InterPro" id="IPR001841">
    <property type="entry name" value="Znf_RING"/>
</dbReference>
<evidence type="ECO:0000256" key="4">
    <source>
        <dbReference type="ARBA" id="ARBA00022771"/>
    </source>
</evidence>
<keyword evidence="5" id="KW-0833">Ubl conjugation pathway</keyword>
<feature type="compositionally biased region" description="Basic and acidic residues" evidence="8">
    <location>
        <begin position="546"/>
        <end position="565"/>
    </location>
</feature>
<keyword evidence="13" id="KW-1185">Reference proteome</keyword>
<dbReference type="PROSITE" id="PS50089">
    <property type="entry name" value="ZF_RING_2"/>
    <property type="match status" value="1"/>
</dbReference>
<dbReference type="CDD" id="cd16449">
    <property type="entry name" value="RING-HC"/>
    <property type="match status" value="1"/>
</dbReference>
<dbReference type="GO" id="GO:0008270">
    <property type="term" value="F:zinc ion binding"/>
    <property type="evidence" value="ECO:0007669"/>
    <property type="project" value="UniProtKB-KW"/>
</dbReference>
<dbReference type="InterPro" id="IPR018957">
    <property type="entry name" value="Znf_C3HC4_RING-type"/>
</dbReference>
<dbReference type="CDD" id="cd20335">
    <property type="entry name" value="BRcat_RBR"/>
    <property type="match status" value="1"/>
</dbReference>
<accession>A0A9P5XS68</accession>
<dbReference type="PROSITE" id="PS50103">
    <property type="entry name" value="ZF_C3H1"/>
    <property type="match status" value="1"/>
</dbReference>
<evidence type="ECO:0000256" key="2">
    <source>
        <dbReference type="ARBA" id="ARBA00022723"/>
    </source>
</evidence>
<dbReference type="Proteomes" id="UP000807342">
    <property type="component" value="Unassembled WGS sequence"/>
</dbReference>
<dbReference type="InterPro" id="IPR000571">
    <property type="entry name" value="Znf_CCCH"/>
</dbReference>
<dbReference type="Gene3D" id="4.10.1000.10">
    <property type="entry name" value="Zinc finger, CCCH-type"/>
    <property type="match status" value="1"/>
</dbReference>
<evidence type="ECO:0000313" key="12">
    <source>
        <dbReference type="EMBL" id="KAF9454411.1"/>
    </source>
</evidence>
<dbReference type="PANTHER" id="PTHR11685">
    <property type="entry name" value="RBR FAMILY RING FINGER AND IBR DOMAIN-CONTAINING"/>
    <property type="match status" value="1"/>
</dbReference>
<keyword evidence="6 7" id="KW-0862">Zinc</keyword>
<feature type="region of interest" description="Disordered" evidence="8">
    <location>
        <begin position="546"/>
        <end position="575"/>
    </location>
</feature>
<name>A0A9P5XS68_9AGAR</name>
<feature type="domain" description="C3H1-type" evidence="10">
    <location>
        <begin position="68"/>
        <end position="95"/>
    </location>
</feature>
<feature type="compositionally biased region" description="Basic and acidic residues" evidence="8">
    <location>
        <begin position="483"/>
        <end position="508"/>
    </location>
</feature>
<feature type="region of interest" description="Disordered" evidence="8">
    <location>
        <begin position="272"/>
        <end position="514"/>
    </location>
</feature>
<evidence type="ECO:0000256" key="1">
    <source>
        <dbReference type="ARBA" id="ARBA00022679"/>
    </source>
</evidence>
<evidence type="ECO:0000259" key="11">
    <source>
        <dbReference type="PROSITE" id="PS51873"/>
    </source>
</evidence>
<organism evidence="12 13">
    <name type="scientific">Macrolepiota fuliginosa MF-IS2</name>
    <dbReference type="NCBI Taxonomy" id="1400762"/>
    <lineage>
        <taxon>Eukaryota</taxon>
        <taxon>Fungi</taxon>
        <taxon>Dikarya</taxon>
        <taxon>Basidiomycota</taxon>
        <taxon>Agaricomycotina</taxon>
        <taxon>Agaricomycetes</taxon>
        <taxon>Agaricomycetidae</taxon>
        <taxon>Agaricales</taxon>
        <taxon>Agaricineae</taxon>
        <taxon>Agaricaceae</taxon>
        <taxon>Macrolepiota</taxon>
    </lineage>
</organism>
<evidence type="ECO:0000259" key="9">
    <source>
        <dbReference type="PROSITE" id="PS50089"/>
    </source>
</evidence>
<dbReference type="InterPro" id="IPR035979">
    <property type="entry name" value="RBD_domain_sf"/>
</dbReference>
<comment type="caution">
    <text evidence="12">The sequence shown here is derived from an EMBL/GenBank/DDBJ whole genome shotgun (WGS) entry which is preliminary data.</text>
</comment>
<feature type="zinc finger region" description="C3H1-type" evidence="7">
    <location>
        <begin position="68"/>
        <end position="95"/>
    </location>
</feature>
<dbReference type="GO" id="GO:0004842">
    <property type="term" value="F:ubiquitin-protein transferase activity"/>
    <property type="evidence" value="ECO:0007669"/>
    <property type="project" value="InterPro"/>
</dbReference>
<dbReference type="SUPFAM" id="SSF54928">
    <property type="entry name" value="RNA-binding domain, RBD"/>
    <property type="match status" value="1"/>
</dbReference>
<evidence type="ECO:0000256" key="5">
    <source>
        <dbReference type="ARBA" id="ARBA00022786"/>
    </source>
</evidence>
<dbReference type="PROSITE" id="PS00518">
    <property type="entry name" value="ZF_RING_1"/>
    <property type="match status" value="1"/>
</dbReference>
<sequence>MVLGTSENNSQEACSLTNERGNSRSGTSRKNKAPSTKKVEDGSNAQPGASQPLNVSTSTAPQIIRTIQKSKQICRLWQSGNCEWGDKCCYQHKIQTTQSSAPGESTESSDTSGDLDPGETSDTAQTSIPNIAPSRARKKQQKKDREKAVPTIPAATAAPSDARRITETLRRVLKEAEAARQARQEQEALHEEKERVARLAREQEEAARLVQEREELSRKEREKAARTQALHHVLEAAEAARLARQQEEAACEEQERAARLVREREEAVRLAREQEEVARREQEEAAREERERAVRFAQEQEAARKEREEAARLAREREEVARREREEAARLAREQEVARREREEAVRKERERAANLAREREEAARLAREREEIARREREEAAREERETAARLAQEREAARKEREETARLAREQEEVVRRKREEAAREERERAARLAQEQEVTRKEREEAARLAREQEEIVRREREEAAREERERAARLAQEQEAARKEREEAARLAKERAARQKEEAARKKRERAARLAREQEIARKEREEAARLAKERVAAAARHEKQLQLARKREQAEKEERMNKRRKQKKGWAKERAVTIQQVVMNSFVKFESGLMIQNVICGLEATQILVKNLPVNAKESEILGLFTQRGIDGRDLAILRTENVNSRQQATVLGKAANMEAITLDLDGTVFQDKTVEFVVCERSSNSRTMGNTYHLSISWQAPFLTMMAYYPDLDSGEVTRKAVDLGGRFLGGQQIRAEYEEDHGHYLGDDYILPTRKVKISGIPAGTTIEDVQTFAGTQSVEPYTDPLSCTSHEVFSALDAHLRSLPNSTLRTFTLENSPRPSSVSAKAIFSTWKGAKSAHDDLKERVLRYNFPPLRLFLSHLHRFVLALDEKQYIAQKSQWTELCEGKDKETDVQARTVDRADGRKVVITLSGHDRKAVGALKVRIESMATGQRLDATYWHPTFQTAKGQEFLDSVYHMTGAYVRCDWEHDCIAASGRADAIGAAKSCLREEVERISAMQWTIPLQHRVLGFFVQEGLAKMKALLGEENVALDEQTCTMVLCGAKLEEARHYFKQLMDEFTDRNTTIDTSADTQALCPICHDTVSQPIQTSCEHVYCSSCLHHYILSTLDNRNFPLKCMGGDTIVCNQPLSIPLIKEFLPPHRFEQMVEAAFTSYIDKNPGTFKHCNTPDCTQIYRTTTLPHELQCPSCFSEVCAA</sequence>
<feature type="non-terminal residue" evidence="12">
    <location>
        <position position="1202"/>
    </location>
</feature>
<feature type="compositionally biased region" description="Basic and acidic residues" evidence="8">
    <location>
        <begin position="272"/>
        <end position="294"/>
    </location>
</feature>